<dbReference type="AlphaFoldDB" id="A0AAV4WP82"/>
<evidence type="ECO:0000256" key="1">
    <source>
        <dbReference type="SAM" id="MobiDB-lite"/>
    </source>
</evidence>
<feature type="region of interest" description="Disordered" evidence="1">
    <location>
        <begin position="36"/>
        <end position="68"/>
    </location>
</feature>
<organism evidence="2 3">
    <name type="scientific">Caerostris darwini</name>
    <dbReference type="NCBI Taxonomy" id="1538125"/>
    <lineage>
        <taxon>Eukaryota</taxon>
        <taxon>Metazoa</taxon>
        <taxon>Ecdysozoa</taxon>
        <taxon>Arthropoda</taxon>
        <taxon>Chelicerata</taxon>
        <taxon>Arachnida</taxon>
        <taxon>Araneae</taxon>
        <taxon>Araneomorphae</taxon>
        <taxon>Entelegynae</taxon>
        <taxon>Araneoidea</taxon>
        <taxon>Araneidae</taxon>
        <taxon>Caerostris</taxon>
    </lineage>
</organism>
<keyword evidence="3" id="KW-1185">Reference proteome</keyword>
<protein>
    <submittedName>
        <fullName evidence="2">Uncharacterized protein</fullName>
    </submittedName>
</protein>
<dbReference type="Proteomes" id="UP001054837">
    <property type="component" value="Unassembled WGS sequence"/>
</dbReference>
<reference evidence="2 3" key="1">
    <citation type="submission" date="2021-06" db="EMBL/GenBank/DDBJ databases">
        <title>Caerostris darwini draft genome.</title>
        <authorList>
            <person name="Kono N."/>
            <person name="Arakawa K."/>
        </authorList>
    </citation>
    <scope>NUCLEOTIDE SEQUENCE [LARGE SCALE GENOMIC DNA]</scope>
</reference>
<name>A0AAV4WP82_9ARAC</name>
<dbReference type="EMBL" id="BPLQ01014851">
    <property type="protein sequence ID" value="GIY83765.1"/>
    <property type="molecule type" value="Genomic_DNA"/>
</dbReference>
<feature type="compositionally biased region" description="Polar residues" evidence="1">
    <location>
        <begin position="50"/>
        <end position="68"/>
    </location>
</feature>
<evidence type="ECO:0000313" key="3">
    <source>
        <dbReference type="Proteomes" id="UP001054837"/>
    </source>
</evidence>
<gene>
    <name evidence="2" type="ORF">CDAR_465991</name>
</gene>
<sequence length="99" mass="11006">MTSDISNTLTSNTPFFAAAPPCPFLNATLQRVKREETSGQVRCRARSDKPTNQVSRGQTPPSPPVQTLQGGSFCLLIYWNKREGGMSEWSWTSDEELVN</sequence>
<accession>A0AAV4WP82</accession>
<evidence type="ECO:0000313" key="2">
    <source>
        <dbReference type="EMBL" id="GIY83765.1"/>
    </source>
</evidence>
<comment type="caution">
    <text evidence="2">The sequence shown here is derived from an EMBL/GenBank/DDBJ whole genome shotgun (WGS) entry which is preliminary data.</text>
</comment>
<proteinExistence type="predicted"/>